<comment type="caution">
    <text evidence="4">The sequence shown here is derived from an EMBL/GenBank/DDBJ whole genome shotgun (WGS) entry which is preliminary data.</text>
</comment>
<evidence type="ECO:0000259" key="3">
    <source>
        <dbReference type="PROSITE" id="PS51186"/>
    </source>
</evidence>
<dbReference type="GO" id="GO:0016747">
    <property type="term" value="F:acyltransferase activity, transferring groups other than amino-acyl groups"/>
    <property type="evidence" value="ECO:0007669"/>
    <property type="project" value="InterPro"/>
</dbReference>
<dbReference type="InterPro" id="IPR050832">
    <property type="entry name" value="Bact_Acetyltransf"/>
</dbReference>
<dbReference type="PANTHER" id="PTHR43877">
    <property type="entry name" value="AMINOALKYLPHOSPHONATE N-ACETYLTRANSFERASE-RELATED-RELATED"/>
    <property type="match status" value="1"/>
</dbReference>
<name>A0A4Q4Z7U2_9ACTN</name>
<organism evidence="4 5">
    <name type="scientific">Nocardioides guangzhouensis</name>
    <dbReference type="NCBI Taxonomy" id="2497878"/>
    <lineage>
        <taxon>Bacteria</taxon>
        <taxon>Bacillati</taxon>
        <taxon>Actinomycetota</taxon>
        <taxon>Actinomycetes</taxon>
        <taxon>Propionibacteriales</taxon>
        <taxon>Nocardioidaceae</taxon>
        <taxon>Nocardioides</taxon>
    </lineage>
</organism>
<evidence type="ECO:0000313" key="5">
    <source>
        <dbReference type="Proteomes" id="UP000295198"/>
    </source>
</evidence>
<dbReference type="PANTHER" id="PTHR43877:SF5">
    <property type="entry name" value="BLL8307 PROTEIN"/>
    <property type="match status" value="1"/>
</dbReference>
<gene>
    <name evidence="4" type="ORF">EKO23_18410</name>
</gene>
<keyword evidence="2" id="KW-0012">Acyltransferase</keyword>
<keyword evidence="5" id="KW-1185">Reference proteome</keyword>
<evidence type="ECO:0000256" key="1">
    <source>
        <dbReference type="ARBA" id="ARBA00022679"/>
    </source>
</evidence>
<keyword evidence="1 4" id="KW-0808">Transferase</keyword>
<accession>A0A4Q4Z7U2</accession>
<dbReference type="CDD" id="cd04301">
    <property type="entry name" value="NAT_SF"/>
    <property type="match status" value="1"/>
</dbReference>
<evidence type="ECO:0000313" key="4">
    <source>
        <dbReference type="EMBL" id="RYP83588.1"/>
    </source>
</evidence>
<dbReference type="Pfam" id="PF00583">
    <property type="entry name" value="Acetyltransf_1"/>
    <property type="match status" value="1"/>
</dbReference>
<dbReference type="OrthoDB" id="9803233at2"/>
<dbReference type="RefSeq" id="WP_134719594.1">
    <property type="nucleotide sequence ID" value="NZ_SDKM01000031.1"/>
</dbReference>
<dbReference type="Proteomes" id="UP000295198">
    <property type="component" value="Unassembled WGS sequence"/>
</dbReference>
<dbReference type="PROSITE" id="PS51186">
    <property type="entry name" value="GNAT"/>
    <property type="match status" value="1"/>
</dbReference>
<reference evidence="4 5" key="1">
    <citation type="submission" date="2019-01" db="EMBL/GenBank/DDBJ databases">
        <title>Nocardioides guangzhouensis sp. nov., an actinobacterium isolated from soil.</title>
        <authorList>
            <person name="Fu Y."/>
            <person name="Cai Y."/>
            <person name="Lin Z."/>
            <person name="Chen P."/>
        </authorList>
    </citation>
    <scope>NUCLEOTIDE SEQUENCE [LARGE SCALE GENOMIC DNA]</scope>
    <source>
        <strain evidence="4 5">130</strain>
    </source>
</reference>
<evidence type="ECO:0000256" key="2">
    <source>
        <dbReference type="ARBA" id="ARBA00023315"/>
    </source>
</evidence>
<dbReference type="AlphaFoldDB" id="A0A4Q4Z7U2"/>
<dbReference type="InterPro" id="IPR000182">
    <property type="entry name" value="GNAT_dom"/>
</dbReference>
<protein>
    <submittedName>
        <fullName evidence="4">N-acetyltransferase</fullName>
    </submittedName>
</protein>
<feature type="domain" description="N-acetyltransferase" evidence="3">
    <location>
        <begin position="3"/>
        <end position="154"/>
    </location>
</feature>
<dbReference type="Gene3D" id="3.40.630.30">
    <property type="match status" value="1"/>
</dbReference>
<proteinExistence type="predicted"/>
<dbReference type="InterPro" id="IPR016181">
    <property type="entry name" value="Acyl_CoA_acyltransferase"/>
</dbReference>
<sequence length="159" mass="16627">MALEIGPEDPRSGDVVALLARHLTFAHEHSPPGDVHALDVERLTAPGITFVGAREDGVLLGVGAVQRLDATHAELKSMHTAVEARGRGVARAILSHLVALATAQGYRQVSLETGSMAAFAPARALYAAAGFTECPPFGDYDPSRHSTFMTLHLPGAGPA</sequence>
<dbReference type="EMBL" id="SDKM01000031">
    <property type="protein sequence ID" value="RYP83588.1"/>
    <property type="molecule type" value="Genomic_DNA"/>
</dbReference>
<dbReference type="SUPFAM" id="SSF55729">
    <property type="entry name" value="Acyl-CoA N-acyltransferases (Nat)"/>
    <property type="match status" value="1"/>
</dbReference>